<evidence type="ECO:0000313" key="3">
    <source>
        <dbReference type="EMBL" id="TYQ00408.1"/>
    </source>
</evidence>
<keyword evidence="2" id="KW-0812">Transmembrane</keyword>
<evidence type="ECO:0000256" key="2">
    <source>
        <dbReference type="SAM" id="Phobius"/>
    </source>
</evidence>
<comment type="caution">
    <text evidence="3">The sequence shown here is derived from an EMBL/GenBank/DDBJ whole genome shotgun (WGS) entry which is preliminary data.</text>
</comment>
<organism evidence="3 4">
    <name type="scientific">Tenacibaculum adriaticum</name>
    <dbReference type="NCBI Taxonomy" id="413713"/>
    <lineage>
        <taxon>Bacteria</taxon>
        <taxon>Pseudomonadati</taxon>
        <taxon>Bacteroidota</taxon>
        <taxon>Flavobacteriia</taxon>
        <taxon>Flavobacteriales</taxon>
        <taxon>Flavobacteriaceae</taxon>
        <taxon>Tenacibaculum</taxon>
    </lineage>
</organism>
<dbReference type="EMBL" id="VNIA01000001">
    <property type="protein sequence ID" value="TYQ00408.1"/>
    <property type="molecule type" value="Genomic_DNA"/>
</dbReference>
<proteinExistence type="predicted"/>
<evidence type="ECO:0000313" key="4">
    <source>
        <dbReference type="Proteomes" id="UP000323136"/>
    </source>
</evidence>
<dbReference type="AlphaFoldDB" id="A0A5S5DWU3"/>
<keyword evidence="1" id="KW-0175">Coiled coil</keyword>
<dbReference type="OrthoDB" id="1132266at2"/>
<dbReference type="RefSeq" id="WP_148869340.1">
    <property type="nucleotide sequence ID" value="NZ_VNIA01000001.1"/>
</dbReference>
<sequence length="108" mass="12306">MTTKTSGIYDLLRGSFLTDESSVKNWRIIMFVVGLLLIMIWSAHSADAKVVRIAELNKEKRELRAEYIDTSTILMRMKLESSVRKKANEIGLAPAKTPPQKIKVTKKR</sequence>
<feature type="transmembrane region" description="Helical" evidence="2">
    <location>
        <begin position="26"/>
        <end position="43"/>
    </location>
</feature>
<feature type="coiled-coil region" evidence="1">
    <location>
        <begin position="46"/>
        <end position="73"/>
    </location>
</feature>
<evidence type="ECO:0008006" key="5">
    <source>
        <dbReference type="Google" id="ProtNLM"/>
    </source>
</evidence>
<keyword evidence="2" id="KW-1133">Transmembrane helix</keyword>
<dbReference type="Proteomes" id="UP000323136">
    <property type="component" value="Unassembled WGS sequence"/>
</dbReference>
<accession>A0A5S5DWU3</accession>
<keyword evidence="4" id="KW-1185">Reference proteome</keyword>
<dbReference type="Pfam" id="PF19579">
    <property type="entry name" value="FtsL_2"/>
    <property type="match status" value="1"/>
</dbReference>
<name>A0A5S5DWU3_9FLAO</name>
<evidence type="ECO:0000256" key="1">
    <source>
        <dbReference type="SAM" id="Coils"/>
    </source>
</evidence>
<protein>
    <recommendedName>
        <fullName evidence="5">S-adenosyl-methyltransferase</fullName>
    </recommendedName>
</protein>
<reference evidence="3 4" key="1">
    <citation type="submission" date="2019-07" db="EMBL/GenBank/DDBJ databases">
        <title>Genomic Encyclopedia of Type Strains, Phase IV (KMG-IV): sequencing the most valuable type-strain genomes for metagenomic binning, comparative biology and taxonomic classification.</title>
        <authorList>
            <person name="Goeker M."/>
        </authorList>
    </citation>
    <scope>NUCLEOTIDE SEQUENCE [LARGE SCALE GENOMIC DNA]</scope>
    <source>
        <strain evidence="3 4">DSM 18961</strain>
    </source>
</reference>
<gene>
    <name evidence="3" type="ORF">C7447_1011021</name>
</gene>
<keyword evidence="2" id="KW-0472">Membrane</keyword>
<dbReference type="InterPro" id="IPR045755">
    <property type="entry name" value="FtsL-like"/>
</dbReference>